<dbReference type="GO" id="GO:0005524">
    <property type="term" value="F:ATP binding"/>
    <property type="evidence" value="ECO:0007669"/>
    <property type="project" value="UniProtKB-KW"/>
</dbReference>
<sequence length="139" mass="16238">MTEIIYSLKDIKEVAKKVINNLQHKIVLFNAPMGAGKTTLIKELSEYIGVKDMTSSPTFSIVNEYKSETTNERVYHFDLYRLNDEEEAYDMGMDEYLDSNNWCFIEWPEKTPTIIPDEHAEIEIEILENGDRKLVLRNN</sequence>
<dbReference type="Proteomes" id="UP000243588">
    <property type="component" value="Unassembled WGS sequence"/>
</dbReference>
<comment type="subcellular location">
    <subcellularLocation>
        <location evidence="1">Cytoplasm</location>
    </subcellularLocation>
</comment>
<keyword evidence="5" id="KW-0819">tRNA processing</keyword>
<keyword evidence="6" id="KW-0479">Metal-binding</keyword>
<dbReference type="GO" id="GO:0005737">
    <property type="term" value="C:cytoplasm"/>
    <property type="evidence" value="ECO:0007669"/>
    <property type="project" value="UniProtKB-SubCell"/>
</dbReference>
<accession>A0A1G8GJ76</accession>
<comment type="similarity">
    <text evidence="2">Belongs to the TsaE family.</text>
</comment>
<keyword evidence="7" id="KW-0547">Nucleotide-binding</keyword>
<keyword evidence="12" id="KW-1185">Reference proteome</keyword>
<dbReference type="InterPro" id="IPR027417">
    <property type="entry name" value="P-loop_NTPase"/>
</dbReference>
<evidence type="ECO:0000256" key="3">
    <source>
        <dbReference type="ARBA" id="ARBA00019010"/>
    </source>
</evidence>
<dbReference type="PANTHER" id="PTHR33540">
    <property type="entry name" value="TRNA THREONYLCARBAMOYLADENOSINE BIOSYNTHESIS PROTEIN TSAE"/>
    <property type="match status" value="1"/>
</dbReference>
<evidence type="ECO:0000256" key="9">
    <source>
        <dbReference type="ARBA" id="ARBA00022842"/>
    </source>
</evidence>
<dbReference type="Gene3D" id="3.40.50.300">
    <property type="entry name" value="P-loop containing nucleotide triphosphate hydrolases"/>
    <property type="match status" value="1"/>
</dbReference>
<evidence type="ECO:0000313" key="12">
    <source>
        <dbReference type="Proteomes" id="UP000243588"/>
    </source>
</evidence>
<dbReference type="AlphaFoldDB" id="A0A1G8GJ76"/>
<dbReference type="RefSeq" id="WP_090410290.1">
    <property type="nucleotide sequence ID" value="NZ_FNDQ01000028.1"/>
</dbReference>
<evidence type="ECO:0000256" key="8">
    <source>
        <dbReference type="ARBA" id="ARBA00022840"/>
    </source>
</evidence>
<dbReference type="EMBL" id="FNDQ01000028">
    <property type="protein sequence ID" value="SDH94386.1"/>
    <property type="molecule type" value="Genomic_DNA"/>
</dbReference>
<dbReference type="STRING" id="702745.SAMN05421818_12823"/>
<proteinExistence type="inferred from homology"/>
<keyword evidence="8" id="KW-0067">ATP-binding</keyword>
<evidence type="ECO:0000256" key="1">
    <source>
        <dbReference type="ARBA" id="ARBA00004496"/>
    </source>
</evidence>
<reference evidence="12" key="1">
    <citation type="submission" date="2016-10" db="EMBL/GenBank/DDBJ databases">
        <authorList>
            <person name="Varghese N."/>
            <person name="Submissions S."/>
        </authorList>
    </citation>
    <scope>NUCLEOTIDE SEQUENCE [LARGE SCALE GENOMIC DNA]</scope>
    <source>
        <strain evidence="12">DSM 23313</strain>
    </source>
</reference>
<dbReference type="GO" id="GO:0002949">
    <property type="term" value="P:tRNA threonylcarbamoyladenosine modification"/>
    <property type="evidence" value="ECO:0007669"/>
    <property type="project" value="InterPro"/>
</dbReference>
<evidence type="ECO:0000313" key="11">
    <source>
        <dbReference type="EMBL" id="SDH94386.1"/>
    </source>
</evidence>
<dbReference type="NCBIfam" id="TIGR00150">
    <property type="entry name" value="T6A_YjeE"/>
    <property type="match status" value="1"/>
</dbReference>
<dbReference type="GO" id="GO:0046872">
    <property type="term" value="F:metal ion binding"/>
    <property type="evidence" value="ECO:0007669"/>
    <property type="project" value="UniProtKB-KW"/>
</dbReference>
<dbReference type="SUPFAM" id="SSF52540">
    <property type="entry name" value="P-loop containing nucleoside triphosphate hydrolases"/>
    <property type="match status" value="1"/>
</dbReference>
<evidence type="ECO:0000256" key="10">
    <source>
        <dbReference type="ARBA" id="ARBA00032441"/>
    </source>
</evidence>
<evidence type="ECO:0000256" key="7">
    <source>
        <dbReference type="ARBA" id="ARBA00022741"/>
    </source>
</evidence>
<evidence type="ECO:0000256" key="2">
    <source>
        <dbReference type="ARBA" id="ARBA00007599"/>
    </source>
</evidence>
<organism evidence="11 12">
    <name type="scientific">Myroides phaeus</name>
    <dbReference type="NCBI Taxonomy" id="702745"/>
    <lineage>
        <taxon>Bacteria</taxon>
        <taxon>Pseudomonadati</taxon>
        <taxon>Bacteroidota</taxon>
        <taxon>Flavobacteriia</taxon>
        <taxon>Flavobacteriales</taxon>
        <taxon>Flavobacteriaceae</taxon>
        <taxon>Myroides</taxon>
    </lineage>
</organism>
<dbReference type="Pfam" id="PF02367">
    <property type="entry name" value="TsaE"/>
    <property type="match status" value="1"/>
</dbReference>
<evidence type="ECO:0000256" key="4">
    <source>
        <dbReference type="ARBA" id="ARBA00022490"/>
    </source>
</evidence>
<protein>
    <recommendedName>
        <fullName evidence="3">tRNA threonylcarbamoyladenosine biosynthesis protein TsaE</fullName>
    </recommendedName>
    <alternativeName>
        <fullName evidence="10">t(6)A37 threonylcarbamoyladenosine biosynthesis protein TsaE</fullName>
    </alternativeName>
</protein>
<gene>
    <name evidence="11" type="ORF">SAMN05421818_12823</name>
</gene>
<evidence type="ECO:0000256" key="5">
    <source>
        <dbReference type="ARBA" id="ARBA00022694"/>
    </source>
</evidence>
<keyword evidence="4" id="KW-0963">Cytoplasm</keyword>
<keyword evidence="9" id="KW-0460">Magnesium</keyword>
<dbReference type="PANTHER" id="PTHR33540:SF2">
    <property type="entry name" value="TRNA THREONYLCARBAMOYLADENOSINE BIOSYNTHESIS PROTEIN TSAE"/>
    <property type="match status" value="1"/>
</dbReference>
<evidence type="ECO:0000256" key="6">
    <source>
        <dbReference type="ARBA" id="ARBA00022723"/>
    </source>
</evidence>
<dbReference type="InterPro" id="IPR003442">
    <property type="entry name" value="T6A_TsaE"/>
</dbReference>
<name>A0A1G8GJ76_9FLAO</name>